<accession>A0A2N4TJW7</accession>
<dbReference type="OrthoDB" id="449179at2"/>
<feature type="transmembrane region" description="Helical" evidence="1">
    <location>
        <begin position="388"/>
        <end position="407"/>
    </location>
</feature>
<feature type="transmembrane region" description="Helical" evidence="1">
    <location>
        <begin position="115"/>
        <end position="131"/>
    </location>
</feature>
<reference evidence="2 3" key="1">
    <citation type="submission" date="2017-12" db="EMBL/GenBank/DDBJ databases">
        <title>Draft genome sequence of Ralstonia pickettii 52.</title>
        <authorList>
            <person name="Zheng B."/>
        </authorList>
    </citation>
    <scope>NUCLEOTIDE SEQUENCE [LARGE SCALE GENOMIC DNA]</scope>
    <source>
        <strain evidence="2 3">52</strain>
    </source>
</reference>
<feature type="transmembrane region" description="Helical" evidence="1">
    <location>
        <begin position="268"/>
        <end position="293"/>
    </location>
</feature>
<feature type="transmembrane region" description="Helical" evidence="1">
    <location>
        <begin position="177"/>
        <end position="200"/>
    </location>
</feature>
<feature type="transmembrane region" description="Helical" evidence="1">
    <location>
        <begin position="212"/>
        <end position="239"/>
    </location>
</feature>
<proteinExistence type="predicted"/>
<feature type="transmembrane region" description="Helical" evidence="1">
    <location>
        <begin position="9"/>
        <end position="29"/>
    </location>
</feature>
<dbReference type="Proteomes" id="UP000234456">
    <property type="component" value="Unassembled WGS sequence"/>
</dbReference>
<keyword evidence="1" id="KW-0812">Transmembrane</keyword>
<feature type="transmembrane region" description="Helical" evidence="1">
    <location>
        <begin position="361"/>
        <end position="382"/>
    </location>
</feature>
<feature type="transmembrane region" description="Helical" evidence="1">
    <location>
        <begin position="41"/>
        <end position="61"/>
    </location>
</feature>
<feature type="transmembrane region" description="Helical" evidence="1">
    <location>
        <begin position="138"/>
        <end position="157"/>
    </location>
</feature>
<dbReference type="AlphaFoldDB" id="A0A2N4TJW7"/>
<keyword evidence="1" id="KW-0472">Membrane</keyword>
<evidence type="ECO:0000256" key="1">
    <source>
        <dbReference type="SAM" id="Phobius"/>
    </source>
</evidence>
<feature type="transmembrane region" description="Helical" evidence="1">
    <location>
        <begin position="328"/>
        <end position="349"/>
    </location>
</feature>
<feature type="transmembrane region" description="Helical" evidence="1">
    <location>
        <begin position="305"/>
        <end position="322"/>
    </location>
</feature>
<dbReference type="EMBL" id="PKQE01000009">
    <property type="protein sequence ID" value="PLC39997.1"/>
    <property type="molecule type" value="Genomic_DNA"/>
</dbReference>
<keyword evidence="1" id="KW-1133">Transmembrane helix</keyword>
<name>A0A2N4TJW7_RALPI</name>
<organism evidence="2 3">
    <name type="scientific">Ralstonia pickettii</name>
    <name type="common">Burkholderia pickettii</name>
    <dbReference type="NCBI Taxonomy" id="329"/>
    <lineage>
        <taxon>Bacteria</taxon>
        <taxon>Pseudomonadati</taxon>
        <taxon>Pseudomonadota</taxon>
        <taxon>Betaproteobacteria</taxon>
        <taxon>Burkholderiales</taxon>
        <taxon>Burkholderiaceae</taxon>
        <taxon>Ralstonia</taxon>
    </lineage>
</organism>
<evidence type="ECO:0000313" key="3">
    <source>
        <dbReference type="Proteomes" id="UP000234456"/>
    </source>
</evidence>
<protein>
    <recommendedName>
        <fullName evidence="4">Sodium:solute symporter</fullName>
    </recommendedName>
</protein>
<dbReference type="RefSeq" id="WP_102067608.1">
    <property type="nucleotide sequence ID" value="NZ_PKQE01000009.1"/>
</dbReference>
<gene>
    <name evidence="2" type="ORF">C0Q88_25205</name>
</gene>
<evidence type="ECO:0000313" key="2">
    <source>
        <dbReference type="EMBL" id="PLC39997.1"/>
    </source>
</evidence>
<feature type="transmembrane region" description="Helical" evidence="1">
    <location>
        <begin position="82"/>
        <end position="109"/>
    </location>
</feature>
<evidence type="ECO:0008006" key="4">
    <source>
        <dbReference type="Google" id="ProtNLM"/>
    </source>
</evidence>
<sequence>MSERTLNPLNVAVLLVSASYGIGFVFGTGEQARSIGMASSLYAAATGLGMLFLAAAATTFWRLGTPVWGLFHESNRSLETGVALLTALWLVGIFSVQLQGAAAVLGLTLGLSPTWQYPVAGLLAWLLGRLHPGRMATVFSVFLAVASASLIAVIAMNGGTELYARSLPLVVSDAAHYVSPADICVIVLSTIALVVLGADYQQFVILARSRRAAVIGCLLAGAAVLLMSTLPSTAVLAAIRSGHLPPALAAKATIPYLVVQPFGGNDTAIGKGILCTLFLAALGSSSVVALAATHATRRALSLHRVSDTIVALVVVLGGIGIAKLGTSMVGLIVSINTLFLTTIAVPLAATLTGYGSGPRCTVAMAASFTGGLGAMCIAPSLGLEGYSWLSALIGIGCGAIALAIATLSRAQKSAIAEVERG</sequence>
<comment type="caution">
    <text evidence="2">The sequence shown here is derived from an EMBL/GenBank/DDBJ whole genome shotgun (WGS) entry which is preliminary data.</text>
</comment>